<feature type="compositionally biased region" description="Low complexity" evidence="2">
    <location>
        <begin position="281"/>
        <end position="292"/>
    </location>
</feature>
<evidence type="ECO:0000313" key="4">
    <source>
        <dbReference type="Proteomes" id="UP001459277"/>
    </source>
</evidence>
<reference evidence="3 4" key="1">
    <citation type="submission" date="2024-01" db="EMBL/GenBank/DDBJ databases">
        <title>A telomere-to-telomere, gap-free genome of sweet tea (Lithocarpus litseifolius).</title>
        <authorList>
            <person name="Zhou J."/>
        </authorList>
    </citation>
    <scope>NUCLEOTIDE SEQUENCE [LARGE SCALE GENOMIC DNA]</scope>
    <source>
        <strain evidence="3">Zhou-2022a</strain>
        <tissue evidence="3">Leaf</tissue>
    </source>
</reference>
<dbReference type="InterPro" id="IPR051596">
    <property type="entry name" value="Caulimoviridae_Movement"/>
</dbReference>
<dbReference type="Proteomes" id="UP001459277">
    <property type="component" value="Unassembled WGS sequence"/>
</dbReference>
<feature type="compositionally biased region" description="Polar residues" evidence="2">
    <location>
        <begin position="264"/>
        <end position="273"/>
    </location>
</feature>
<dbReference type="EMBL" id="JAZDWU010000004">
    <property type="protein sequence ID" value="KAL0004264.1"/>
    <property type="molecule type" value="Genomic_DNA"/>
</dbReference>
<dbReference type="Pfam" id="PF01107">
    <property type="entry name" value="MP"/>
    <property type="match status" value="1"/>
</dbReference>
<feature type="coiled-coil region" evidence="1">
    <location>
        <begin position="396"/>
        <end position="430"/>
    </location>
</feature>
<dbReference type="AlphaFoldDB" id="A0AAW2D2F9"/>
<evidence type="ECO:0000256" key="1">
    <source>
        <dbReference type="SAM" id="Coils"/>
    </source>
</evidence>
<dbReference type="PANTHER" id="PTHR47599">
    <property type="entry name" value="CELL-TO-CELL MOVEMENT PROTEIN"/>
    <property type="match status" value="1"/>
</dbReference>
<evidence type="ECO:0000256" key="2">
    <source>
        <dbReference type="SAM" id="MobiDB-lite"/>
    </source>
</evidence>
<feature type="compositionally biased region" description="Low complexity" evidence="2">
    <location>
        <begin position="299"/>
        <end position="311"/>
    </location>
</feature>
<dbReference type="PANTHER" id="PTHR47599:SF4">
    <property type="entry name" value="POLYPROTEIN"/>
    <property type="match status" value="1"/>
</dbReference>
<proteinExistence type="predicted"/>
<comment type="caution">
    <text evidence="3">The sequence shown here is derived from an EMBL/GenBank/DDBJ whole genome shotgun (WGS) entry which is preliminary data.</text>
</comment>
<keyword evidence="1" id="KW-0175">Coiled coil</keyword>
<organism evidence="3 4">
    <name type="scientific">Lithocarpus litseifolius</name>
    <dbReference type="NCBI Taxonomy" id="425828"/>
    <lineage>
        <taxon>Eukaryota</taxon>
        <taxon>Viridiplantae</taxon>
        <taxon>Streptophyta</taxon>
        <taxon>Embryophyta</taxon>
        <taxon>Tracheophyta</taxon>
        <taxon>Spermatophyta</taxon>
        <taxon>Magnoliopsida</taxon>
        <taxon>eudicotyledons</taxon>
        <taxon>Gunneridae</taxon>
        <taxon>Pentapetalae</taxon>
        <taxon>rosids</taxon>
        <taxon>fabids</taxon>
        <taxon>Fagales</taxon>
        <taxon>Fagaceae</taxon>
        <taxon>Lithocarpus</taxon>
    </lineage>
</organism>
<gene>
    <name evidence="3" type="ORF">SO802_011825</name>
</gene>
<feature type="region of interest" description="Disordered" evidence="2">
    <location>
        <begin position="254"/>
        <end position="312"/>
    </location>
</feature>
<evidence type="ECO:0000313" key="3">
    <source>
        <dbReference type="EMBL" id="KAL0004264.1"/>
    </source>
</evidence>
<sequence length="530" mass="60582">MNNLFRSSSSTSSQFSIPEIPEDTGILNSESYELPDLDLNLEDWNILKVPTNQIYKSSWSLKKAFKTDYHVKTIEQVYGKNKEYETCYLLSPSTLTAHKKDGHNFLHIGLVQVGVKPLIREGLNCSILMAIRDIRHIKFDDSLLGTIQTSLSNGPIHFDCFPNFIVSLHDSHIKKALTLYIKTLGALMVQCPPQTPDLDFVQQLADGTVRLSFDQSRFRFPLDLHQPRKDLELELQGVKTRFQVSIPCYTARQESVAEEEENHGPSSPTQSDFEQPEPPVDSESSNSSSDNETFQINQSSSSRESSNISSSPDIRIGCKDSCCQNKIVNVLTQQEEFLLTLIDKGEDPVIKAQYLSKFQRTLVRETKETKSKHPEPLVNLEKIFNRFTKVKKEVIVNDLQHEIKETKTEIQTLKEEVKKLDQALTILRIDHNFLNQRINYQDNAYHQGNNEASPSYQNPSDDDVENFFDESANPTANMILEEPAQKYINTISRIDFQKWHSKVKIVISKDFEFEVIALIDSEADLNCIQE</sequence>
<accession>A0AAW2D2F9</accession>
<dbReference type="InterPro" id="IPR028919">
    <property type="entry name" value="Viral_movement"/>
</dbReference>
<protein>
    <submittedName>
        <fullName evidence="3">Uncharacterized protein</fullName>
    </submittedName>
</protein>
<keyword evidence="4" id="KW-1185">Reference proteome</keyword>
<name>A0AAW2D2F9_9ROSI</name>